<keyword evidence="4" id="KW-0472">Membrane</keyword>
<evidence type="ECO:0000256" key="3">
    <source>
        <dbReference type="ARBA" id="ARBA00022525"/>
    </source>
</evidence>
<dbReference type="PANTHER" id="PTHR19324">
    <property type="entry name" value="PERFORIN-LIKE PROTEIN 1"/>
    <property type="match status" value="1"/>
</dbReference>
<dbReference type="AlphaFoldDB" id="A0A0D3KCA1"/>
<dbReference type="RefSeq" id="XP_005785815.1">
    <property type="nucleotide sequence ID" value="XM_005785758.1"/>
</dbReference>
<dbReference type="OMA" id="SSANCHY"/>
<dbReference type="PROSITE" id="PS51412">
    <property type="entry name" value="MACPF_2"/>
    <property type="match status" value="1"/>
</dbReference>
<dbReference type="InterPro" id="IPR020864">
    <property type="entry name" value="MACPF"/>
</dbReference>
<feature type="domain" description="MACPF" evidence="6">
    <location>
        <begin position="110"/>
        <end position="380"/>
    </location>
</feature>
<dbReference type="HOGENOM" id="CLU_728502_0_0_1"/>
<dbReference type="PANTHER" id="PTHR19324:SF33">
    <property type="entry name" value="MUCIN-5AC"/>
    <property type="match status" value="1"/>
</dbReference>
<accession>A0A0D3KCA1</accession>
<comment type="subcellular location">
    <subcellularLocation>
        <location evidence="1">Membrane</location>
    </subcellularLocation>
    <subcellularLocation>
        <location evidence="2">Secreted</location>
    </subcellularLocation>
</comment>
<sequence length="380" mass="40734">MSFLALAILHPGTGLNDGTAATRGYDWVRKKMDQAGLAGARWHVGHNMCPNKGGPRTGSGAGPEDKACNLMAQTAKDNAGKGGLLSKQMSEAEATFYSRSLMTCARLPPHPSDLAASPQKMKNIHYAGHGYDLVKGNPQCSGGCVESAGFDPGFLGTHNVIDLTYSTGKITPDGRYLVPDNLDVESAVTCSLVTSTHAVHSTYDYQNSLNVDASIDTTFEETWLGKVQFSASVDYQRMSHKMGASAKTVYSTRAACSVYQASVLPFTTFNLTTYFRSAVATLPATYDARHYLTVIESFGTHYVTAVQMGAKMVRNIECSSSDIDSLTSQGVDVKAAVQVDALFAHVKVGTNVTWHKSDHDQLSKKDCSSSELNGVAEEEG</sequence>
<reference evidence="8" key="1">
    <citation type="journal article" date="2013" name="Nature">
        <title>Pan genome of the phytoplankton Emiliania underpins its global distribution.</title>
        <authorList>
            <person name="Read B.A."/>
            <person name="Kegel J."/>
            <person name="Klute M.J."/>
            <person name="Kuo A."/>
            <person name="Lefebvre S.C."/>
            <person name="Maumus F."/>
            <person name="Mayer C."/>
            <person name="Miller J."/>
            <person name="Monier A."/>
            <person name="Salamov A."/>
            <person name="Young J."/>
            <person name="Aguilar M."/>
            <person name="Claverie J.M."/>
            <person name="Frickenhaus S."/>
            <person name="Gonzalez K."/>
            <person name="Herman E.K."/>
            <person name="Lin Y.C."/>
            <person name="Napier J."/>
            <person name="Ogata H."/>
            <person name="Sarno A.F."/>
            <person name="Shmutz J."/>
            <person name="Schroeder D."/>
            <person name="de Vargas C."/>
            <person name="Verret F."/>
            <person name="von Dassow P."/>
            <person name="Valentin K."/>
            <person name="Van de Peer Y."/>
            <person name="Wheeler G."/>
            <person name="Dacks J.B."/>
            <person name="Delwiche C.F."/>
            <person name="Dyhrman S.T."/>
            <person name="Glockner G."/>
            <person name="John U."/>
            <person name="Richards T."/>
            <person name="Worden A.Z."/>
            <person name="Zhang X."/>
            <person name="Grigoriev I.V."/>
            <person name="Allen A.E."/>
            <person name="Bidle K."/>
            <person name="Borodovsky M."/>
            <person name="Bowler C."/>
            <person name="Brownlee C."/>
            <person name="Cock J.M."/>
            <person name="Elias M."/>
            <person name="Gladyshev V.N."/>
            <person name="Groth M."/>
            <person name="Guda C."/>
            <person name="Hadaegh A."/>
            <person name="Iglesias-Rodriguez M.D."/>
            <person name="Jenkins J."/>
            <person name="Jones B.M."/>
            <person name="Lawson T."/>
            <person name="Leese F."/>
            <person name="Lindquist E."/>
            <person name="Lobanov A."/>
            <person name="Lomsadze A."/>
            <person name="Malik S.B."/>
            <person name="Marsh M.E."/>
            <person name="Mackinder L."/>
            <person name="Mock T."/>
            <person name="Mueller-Roeber B."/>
            <person name="Pagarete A."/>
            <person name="Parker M."/>
            <person name="Probert I."/>
            <person name="Quesneville H."/>
            <person name="Raines C."/>
            <person name="Rensing S.A."/>
            <person name="Riano-Pachon D.M."/>
            <person name="Richier S."/>
            <person name="Rokitta S."/>
            <person name="Shiraiwa Y."/>
            <person name="Soanes D.M."/>
            <person name="van der Giezen M."/>
            <person name="Wahlund T.M."/>
            <person name="Williams B."/>
            <person name="Wilson W."/>
            <person name="Wolfe G."/>
            <person name="Wurch L.L."/>
        </authorList>
    </citation>
    <scope>NUCLEOTIDE SEQUENCE</scope>
</reference>
<evidence type="ECO:0000313" key="7">
    <source>
        <dbReference type="EnsemblProtists" id="EOD33386"/>
    </source>
</evidence>
<dbReference type="GO" id="GO:0016020">
    <property type="term" value="C:membrane"/>
    <property type="evidence" value="ECO:0007669"/>
    <property type="project" value="UniProtKB-SubCell"/>
</dbReference>
<dbReference type="KEGG" id="ehx:EMIHUDRAFT_253144"/>
<dbReference type="eggNOG" id="ENOG502S7UT">
    <property type="taxonomic scope" value="Eukaryota"/>
</dbReference>
<protein>
    <recommendedName>
        <fullName evidence="6">MACPF domain-containing protein</fullName>
    </recommendedName>
</protein>
<dbReference type="Pfam" id="PF01823">
    <property type="entry name" value="MACPF"/>
    <property type="match status" value="1"/>
</dbReference>
<keyword evidence="3" id="KW-0964">Secreted</keyword>
<dbReference type="Proteomes" id="UP000013827">
    <property type="component" value="Unassembled WGS sequence"/>
</dbReference>
<evidence type="ECO:0000259" key="6">
    <source>
        <dbReference type="PROSITE" id="PS51412"/>
    </source>
</evidence>
<evidence type="ECO:0000256" key="2">
    <source>
        <dbReference type="ARBA" id="ARBA00004613"/>
    </source>
</evidence>
<dbReference type="EnsemblProtists" id="EOD33386">
    <property type="protein sequence ID" value="EOD33386"/>
    <property type="gene ID" value="EMIHUDRAFT_253144"/>
</dbReference>
<dbReference type="PaxDb" id="2903-EOD33386"/>
<evidence type="ECO:0000256" key="1">
    <source>
        <dbReference type="ARBA" id="ARBA00004370"/>
    </source>
</evidence>
<name>A0A0D3KCA1_EMIH1</name>
<evidence type="ECO:0000256" key="4">
    <source>
        <dbReference type="ARBA" id="ARBA00023136"/>
    </source>
</evidence>
<proteinExistence type="predicted"/>
<evidence type="ECO:0000313" key="8">
    <source>
        <dbReference type="Proteomes" id="UP000013827"/>
    </source>
</evidence>
<reference evidence="7" key="2">
    <citation type="submission" date="2024-10" db="UniProtKB">
        <authorList>
            <consortium name="EnsemblProtists"/>
        </authorList>
    </citation>
    <scope>IDENTIFICATION</scope>
</reference>
<keyword evidence="5" id="KW-1015">Disulfide bond</keyword>
<organism evidence="7 8">
    <name type="scientific">Emiliania huxleyi (strain CCMP1516)</name>
    <dbReference type="NCBI Taxonomy" id="280463"/>
    <lineage>
        <taxon>Eukaryota</taxon>
        <taxon>Haptista</taxon>
        <taxon>Haptophyta</taxon>
        <taxon>Prymnesiophyceae</taxon>
        <taxon>Isochrysidales</taxon>
        <taxon>Noelaerhabdaceae</taxon>
        <taxon>Emiliania</taxon>
    </lineage>
</organism>
<dbReference type="GeneID" id="17278657"/>
<dbReference type="InterPro" id="IPR020863">
    <property type="entry name" value="MACPF_CS"/>
</dbReference>
<evidence type="ECO:0000256" key="5">
    <source>
        <dbReference type="ARBA" id="ARBA00023157"/>
    </source>
</evidence>
<dbReference type="GO" id="GO:0005576">
    <property type="term" value="C:extracellular region"/>
    <property type="evidence" value="ECO:0007669"/>
    <property type="project" value="UniProtKB-SubCell"/>
</dbReference>
<dbReference type="PROSITE" id="PS00279">
    <property type="entry name" value="MACPF_1"/>
    <property type="match status" value="1"/>
</dbReference>
<keyword evidence="8" id="KW-1185">Reference proteome</keyword>